<dbReference type="EC" id="2.7.6.3" evidence="3"/>
<sequence>MPVVYLGIGSNLGIREDNCLMAISLLEENGLKITKRSAMHETTPWGVRDQPKFINMAIEAETDISPLELLLLIKKIEGDMGRQPAVKWGPRVIDIDILLYGDMLLCEADLTIPHPLMQEREFVLRALSEIAPDIMHPVLGKTMKELFDAIAAVPEGQRGKK</sequence>
<evidence type="ECO:0000256" key="3">
    <source>
        <dbReference type="ARBA" id="ARBA00013253"/>
    </source>
</evidence>
<evidence type="ECO:0000256" key="1">
    <source>
        <dbReference type="ARBA" id="ARBA00005051"/>
    </source>
</evidence>
<evidence type="ECO:0000256" key="2">
    <source>
        <dbReference type="ARBA" id="ARBA00005810"/>
    </source>
</evidence>
<dbReference type="PROSITE" id="PS00794">
    <property type="entry name" value="HPPK"/>
    <property type="match status" value="1"/>
</dbReference>
<dbReference type="GO" id="GO:0046654">
    <property type="term" value="P:tetrahydrofolate biosynthetic process"/>
    <property type="evidence" value="ECO:0007669"/>
    <property type="project" value="UniProtKB-UniPathway"/>
</dbReference>
<dbReference type="AlphaFoldDB" id="A0A2U3QKG3"/>
<dbReference type="Proteomes" id="UP000245125">
    <property type="component" value="Unassembled WGS sequence"/>
</dbReference>
<dbReference type="GO" id="GO:0046656">
    <property type="term" value="P:folic acid biosynthetic process"/>
    <property type="evidence" value="ECO:0007669"/>
    <property type="project" value="UniProtKB-KW"/>
</dbReference>
<evidence type="ECO:0000256" key="4">
    <source>
        <dbReference type="ARBA" id="ARBA00016218"/>
    </source>
</evidence>
<evidence type="ECO:0000313" key="14">
    <source>
        <dbReference type="EMBL" id="SPQ01830.1"/>
    </source>
</evidence>
<dbReference type="SUPFAM" id="SSF55083">
    <property type="entry name" value="6-hydroxymethyl-7,8-dihydropterin pyrophosphokinase, HPPK"/>
    <property type="match status" value="1"/>
</dbReference>
<dbReference type="UniPathway" id="UPA00077">
    <property type="reaction ID" value="UER00155"/>
</dbReference>
<evidence type="ECO:0000256" key="7">
    <source>
        <dbReference type="ARBA" id="ARBA00022777"/>
    </source>
</evidence>
<dbReference type="GO" id="GO:0016301">
    <property type="term" value="F:kinase activity"/>
    <property type="evidence" value="ECO:0007669"/>
    <property type="project" value="UniProtKB-KW"/>
</dbReference>
<evidence type="ECO:0000256" key="6">
    <source>
        <dbReference type="ARBA" id="ARBA00022741"/>
    </source>
</evidence>
<dbReference type="CDD" id="cd00483">
    <property type="entry name" value="HPPK"/>
    <property type="match status" value="1"/>
</dbReference>
<proteinExistence type="inferred from homology"/>
<dbReference type="InterPro" id="IPR000550">
    <property type="entry name" value="Hppk"/>
</dbReference>
<dbReference type="EMBL" id="OUUY01000123">
    <property type="protein sequence ID" value="SPQ01830.1"/>
    <property type="molecule type" value="Genomic_DNA"/>
</dbReference>
<dbReference type="PANTHER" id="PTHR43071:SF1">
    <property type="entry name" value="2-AMINO-4-HYDROXY-6-HYDROXYMETHYLDIHYDROPTERIDINE PYROPHOSPHOKINASE"/>
    <property type="match status" value="1"/>
</dbReference>
<keyword evidence="8" id="KW-0067">ATP-binding</keyword>
<dbReference type="PANTHER" id="PTHR43071">
    <property type="entry name" value="2-AMINO-4-HYDROXY-6-HYDROXYMETHYLDIHYDROPTERIDINE PYROPHOSPHOKINASE"/>
    <property type="match status" value="1"/>
</dbReference>
<keyword evidence="5 14" id="KW-0808">Transferase</keyword>
<dbReference type="InterPro" id="IPR035907">
    <property type="entry name" value="Hppk_sf"/>
</dbReference>
<keyword evidence="7 14" id="KW-0418">Kinase</keyword>
<keyword evidence="6" id="KW-0547">Nucleotide-binding</keyword>
<dbReference type="GO" id="GO:0003848">
    <property type="term" value="F:2-amino-4-hydroxy-6-hydroxymethyldihydropteridine diphosphokinase activity"/>
    <property type="evidence" value="ECO:0007669"/>
    <property type="project" value="UniProtKB-EC"/>
</dbReference>
<comment type="similarity">
    <text evidence="2">Belongs to the HPPK family.</text>
</comment>
<feature type="domain" description="7,8-dihydro-6-hydroxymethylpterin-pyrophosphokinase" evidence="13">
    <location>
        <begin position="87"/>
        <end position="98"/>
    </location>
</feature>
<keyword evidence="15" id="KW-1185">Reference proteome</keyword>
<name>A0A2U3QKG3_9BACT</name>
<evidence type="ECO:0000256" key="5">
    <source>
        <dbReference type="ARBA" id="ARBA00022679"/>
    </source>
</evidence>
<evidence type="ECO:0000259" key="13">
    <source>
        <dbReference type="PROSITE" id="PS00794"/>
    </source>
</evidence>
<comment type="function">
    <text evidence="10">Catalyzes the transfer of pyrophosphate from adenosine triphosphate (ATP) to 6-hydroxymethyl-7,8-dihydropterin, an enzymatic step in folate biosynthesis pathway.</text>
</comment>
<evidence type="ECO:0000256" key="12">
    <source>
        <dbReference type="ARBA" id="ARBA00033413"/>
    </source>
</evidence>
<evidence type="ECO:0000256" key="11">
    <source>
        <dbReference type="ARBA" id="ARBA00029766"/>
    </source>
</evidence>
<comment type="pathway">
    <text evidence="1">Cofactor biosynthesis; tetrahydrofolate biosynthesis; 2-amino-4-hydroxy-6-hydroxymethyl-7,8-dihydropteridine diphosphate from 7,8-dihydroneopterin triphosphate: step 4/4.</text>
</comment>
<evidence type="ECO:0000256" key="8">
    <source>
        <dbReference type="ARBA" id="ARBA00022840"/>
    </source>
</evidence>
<organism evidence="14 15">
    <name type="scientific">Candidatus Sulfobium mesophilum</name>
    <dbReference type="NCBI Taxonomy" id="2016548"/>
    <lineage>
        <taxon>Bacteria</taxon>
        <taxon>Pseudomonadati</taxon>
        <taxon>Nitrospirota</taxon>
        <taxon>Nitrospiria</taxon>
        <taxon>Nitrospirales</taxon>
        <taxon>Nitrospiraceae</taxon>
        <taxon>Candidatus Sulfobium</taxon>
    </lineage>
</organism>
<dbReference type="OrthoDB" id="9808041at2"/>
<evidence type="ECO:0000313" key="15">
    <source>
        <dbReference type="Proteomes" id="UP000245125"/>
    </source>
</evidence>
<keyword evidence="9" id="KW-0289">Folate biosynthesis</keyword>
<dbReference type="Gene3D" id="3.30.70.560">
    <property type="entry name" value="7,8-Dihydro-6-hydroxymethylpterin-pyrophosphokinase HPPK"/>
    <property type="match status" value="1"/>
</dbReference>
<protein>
    <recommendedName>
        <fullName evidence="4">2-amino-4-hydroxy-6-hydroxymethyldihydropteridine pyrophosphokinase</fullName>
        <ecNumber evidence="3">2.7.6.3</ecNumber>
    </recommendedName>
    <alternativeName>
        <fullName evidence="11">6-hydroxymethyl-7,8-dihydropterin pyrophosphokinase</fullName>
    </alternativeName>
    <alternativeName>
        <fullName evidence="12">7,8-dihydro-6-hydroxymethylpterin-pyrophosphokinase</fullName>
    </alternativeName>
</protein>
<evidence type="ECO:0000256" key="10">
    <source>
        <dbReference type="ARBA" id="ARBA00029409"/>
    </source>
</evidence>
<gene>
    <name evidence="14" type="primary">folK</name>
    <name evidence="14" type="ORF">NBG4_730010</name>
</gene>
<accession>A0A2U3QKG3</accession>
<dbReference type="Pfam" id="PF01288">
    <property type="entry name" value="HPPK"/>
    <property type="match status" value="1"/>
</dbReference>
<evidence type="ECO:0000256" key="9">
    <source>
        <dbReference type="ARBA" id="ARBA00022909"/>
    </source>
</evidence>
<dbReference type="NCBIfam" id="TIGR01498">
    <property type="entry name" value="folK"/>
    <property type="match status" value="1"/>
</dbReference>
<dbReference type="GO" id="GO:0005524">
    <property type="term" value="F:ATP binding"/>
    <property type="evidence" value="ECO:0007669"/>
    <property type="project" value="UniProtKB-KW"/>
</dbReference>
<reference evidence="15" key="1">
    <citation type="submission" date="2018-03" db="EMBL/GenBank/DDBJ databases">
        <authorList>
            <person name="Zecchin S."/>
        </authorList>
    </citation>
    <scope>NUCLEOTIDE SEQUENCE [LARGE SCALE GENOMIC DNA]</scope>
</reference>